<evidence type="ECO:0000313" key="4">
    <source>
        <dbReference type="Proteomes" id="UP000474296"/>
    </source>
</evidence>
<keyword evidence="1" id="KW-0732">Signal</keyword>
<evidence type="ECO:0000256" key="1">
    <source>
        <dbReference type="SAM" id="SignalP"/>
    </source>
</evidence>
<dbReference type="Proteomes" id="UP000474296">
    <property type="component" value="Unassembled WGS sequence"/>
</dbReference>
<feature type="domain" description="Tail specific protease" evidence="2">
    <location>
        <begin position="249"/>
        <end position="462"/>
    </location>
</feature>
<dbReference type="PANTHER" id="PTHR32060:SF22">
    <property type="entry name" value="CARBOXYL-TERMINAL-PROCESSING PEPTIDASE 3, CHLOROPLASTIC"/>
    <property type="match status" value="1"/>
</dbReference>
<dbReference type="PANTHER" id="PTHR32060">
    <property type="entry name" value="TAIL-SPECIFIC PROTEASE"/>
    <property type="match status" value="1"/>
</dbReference>
<gene>
    <name evidence="3" type="ORF">GWK10_17880</name>
</gene>
<keyword evidence="4" id="KW-1185">Reference proteome</keyword>
<dbReference type="GO" id="GO:0004175">
    <property type="term" value="F:endopeptidase activity"/>
    <property type="evidence" value="ECO:0007669"/>
    <property type="project" value="TreeGrafter"/>
</dbReference>
<accession>A0A6M0CZ75</accession>
<evidence type="ECO:0000259" key="2">
    <source>
        <dbReference type="Pfam" id="PF03572"/>
    </source>
</evidence>
<dbReference type="Pfam" id="PF03572">
    <property type="entry name" value="Peptidase_S41"/>
    <property type="match status" value="1"/>
</dbReference>
<dbReference type="GO" id="GO:0006508">
    <property type="term" value="P:proteolysis"/>
    <property type="evidence" value="ECO:0007669"/>
    <property type="project" value="InterPro"/>
</dbReference>
<proteinExistence type="predicted"/>
<organism evidence="3 4">
    <name type="scientific">Spongiivirga citrea</name>
    <dbReference type="NCBI Taxonomy" id="1481457"/>
    <lineage>
        <taxon>Bacteria</taxon>
        <taxon>Pseudomonadati</taxon>
        <taxon>Bacteroidota</taxon>
        <taxon>Flavobacteriia</taxon>
        <taxon>Flavobacteriales</taxon>
        <taxon>Flavobacteriaceae</taxon>
        <taxon>Spongiivirga</taxon>
    </lineage>
</organism>
<feature type="signal peptide" evidence="1">
    <location>
        <begin position="1"/>
        <end position="20"/>
    </location>
</feature>
<feature type="chain" id="PRO_5026675723" description="Tail specific protease domain-containing protein" evidence="1">
    <location>
        <begin position="21"/>
        <end position="480"/>
    </location>
</feature>
<dbReference type="Gene3D" id="3.90.226.10">
    <property type="entry name" value="2-enoyl-CoA Hydratase, Chain A, domain 1"/>
    <property type="match status" value="1"/>
</dbReference>
<evidence type="ECO:0000313" key="3">
    <source>
        <dbReference type="EMBL" id="NER19090.1"/>
    </source>
</evidence>
<dbReference type="RefSeq" id="WP_164033776.1">
    <property type="nucleotide sequence ID" value="NZ_JAABOQ010000009.1"/>
</dbReference>
<reference evidence="3 4" key="1">
    <citation type="submission" date="2020-01" db="EMBL/GenBank/DDBJ databases">
        <title>Spongiivirga citrea KCTC 32990T.</title>
        <authorList>
            <person name="Wang G."/>
        </authorList>
    </citation>
    <scope>NUCLEOTIDE SEQUENCE [LARGE SCALE GENOMIC DNA]</scope>
    <source>
        <strain evidence="3 4">KCTC 32990</strain>
    </source>
</reference>
<comment type="caution">
    <text evidence="3">The sequence shown here is derived from an EMBL/GenBank/DDBJ whole genome shotgun (WGS) entry which is preliminary data.</text>
</comment>
<dbReference type="InterPro" id="IPR029045">
    <property type="entry name" value="ClpP/crotonase-like_dom_sf"/>
</dbReference>
<name>A0A6M0CZ75_9FLAO</name>
<dbReference type="GO" id="GO:0008236">
    <property type="term" value="F:serine-type peptidase activity"/>
    <property type="evidence" value="ECO:0007669"/>
    <property type="project" value="InterPro"/>
</dbReference>
<dbReference type="EMBL" id="JAABOQ010000009">
    <property type="protein sequence ID" value="NER19090.1"/>
    <property type="molecule type" value="Genomic_DNA"/>
</dbReference>
<sequence>MSRIIILLSFLFSFNGITSAQSKCECEKELDFVTSYYERNLPGFKDNVTSKNTSDYNQFKKDLATEARKTTYKLDCFKILTQYVEFFKDNHSSIYMRMSYPDEKNTDSVSKFKSSSLFLSRESIALSDQEIKQYPVNDVRGIYQTKDSSYTVMIIPNKTALRDYVAIIIESKSAIWDKGQVKMEIKKKKTGGLEALVYLRNHSIKFYPNFSLISGVLGTSWFKTSLPIYNDETINAPKGFSYKKIQDSISYIRIPTFSSGYSAKIDSLYQEALPNFKSTPYLIIDVRNNGGGSDTNANPLLKYIYSNPFETDKVDLWVTPDNLKIWEKWTVAAKQDPENYSNDDVAWFENEVMQMKKAKPYSWIPRSKGRKVRLNKNKTAPWIKKVVVITNRNCASSCETLLFWAKKSDKSVLVGENSGGYVGYGEVGTVQTPCYNFTLSCTMTRYQEQRKYEVIGISPDIYFDNQKDWITQAIQVLQEK</sequence>
<dbReference type="InterPro" id="IPR005151">
    <property type="entry name" value="Tail-specific_protease"/>
</dbReference>
<protein>
    <recommendedName>
        <fullName evidence="2">Tail specific protease domain-containing protein</fullName>
    </recommendedName>
</protein>
<dbReference type="AlphaFoldDB" id="A0A6M0CZ75"/>
<dbReference type="SUPFAM" id="SSF52096">
    <property type="entry name" value="ClpP/crotonase"/>
    <property type="match status" value="1"/>
</dbReference>